<evidence type="ECO:0000256" key="1">
    <source>
        <dbReference type="ARBA" id="ARBA00010552"/>
    </source>
</evidence>
<name>I3ZRN4_THECF</name>
<dbReference type="AlphaFoldDB" id="I3ZRN4"/>
<dbReference type="STRING" id="163003.CL1_0153"/>
<dbReference type="InterPro" id="IPR006175">
    <property type="entry name" value="YjgF/YER057c/UK114"/>
</dbReference>
<dbReference type="OrthoDB" id="371655at2157"/>
<dbReference type="PROSITE" id="PS01094">
    <property type="entry name" value="UPF0076"/>
    <property type="match status" value="1"/>
</dbReference>
<dbReference type="GeneID" id="13038809"/>
<dbReference type="RefSeq" id="WP_014788009.1">
    <property type="nucleotide sequence ID" value="NC_018015.1"/>
</dbReference>
<dbReference type="KEGG" id="thm:CL1_0153"/>
<gene>
    <name evidence="2" type="ORF">CL1_0153</name>
</gene>
<proteinExistence type="inferred from homology"/>
<keyword evidence="3" id="KW-1185">Reference proteome</keyword>
<sequence length="127" mass="13809">MEKEVVFTERAPAPIGPYSQGVIAEGKFLFVSGQIPIDPETGELVNGPIEAQAERAIRNLLAVVEAAGGSARNIVKVTVYLRDMKGYARFNEVYERYFSTSRPARAVVEVSNLPKGVDVEIEAVAVL</sequence>
<dbReference type="EMBL" id="CP003651">
    <property type="protein sequence ID" value="AFL94368.1"/>
    <property type="molecule type" value="Genomic_DNA"/>
</dbReference>
<dbReference type="Proteomes" id="UP000006064">
    <property type="component" value="Chromosome"/>
</dbReference>
<comment type="similarity">
    <text evidence="1">Belongs to the RutC family.</text>
</comment>
<reference evidence="2 3" key="1">
    <citation type="journal article" date="2012" name="J. Bacteriol.">
        <title>Complete Genome Sequence of the Hyperthermophilic Archaeon Thermococcus sp. Strain CL1, Isolated from a Paralvinella sp. Polychaete Worm Collected from a Hydrothermal Vent.</title>
        <authorList>
            <person name="Jung J.H."/>
            <person name="Holden J.F."/>
            <person name="Seo D.H."/>
            <person name="Park K.H."/>
            <person name="Shin H."/>
            <person name="Ryu S."/>
            <person name="Lee J.H."/>
            <person name="Park C.S."/>
        </authorList>
    </citation>
    <scope>NUCLEOTIDE SEQUENCE [LARGE SCALE GENOMIC DNA]</scope>
    <source>
        <strain evidence="3">DSM 27260 / KACC 17922 / CL1</strain>
    </source>
</reference>
<dbReference type="SUPFAM" id="SSF55298">
    <property type="entry name" value="YjgF-like"/>
    <property type="match status" value="1"/>
</dbReference>
<dbReference type="InterPro" id="IPR035959">
    <property type="entry name" value="RutC-like_sf"/>
</dbReference>
<evidence type="ECO:0000313" key="3">
    <source>
        <dbReference type="Proteomes" id="UP000006064"/>
    </source>
</evidence>
<dbReference type="HOGENOM" id="CLU_100715_7_3_2"/>
<dbReference type="CDD" id="cd00448">
    <property type="entry name" value="YjgF_YER057c_UK114_family"/>
    <property type="match status" value="1"/>
</dbReference>
<dbReference type="InterPro" id="IPR019897">
    <property type="entry name" value="RidA_CS"/>
</dbReference>
<evidence type="ECO:0000313" key="2">
    <source>
        <dbReference type="EMBL" id="AFL94368.1"/>
    </source>
</evidence>
<dbReference type="PANTHER" id="PTHR11803">
    <property type="entry name" value="2-IMINOBUTANOATE/2-IMINOPROPANOATE DEAMINASE RIDA"/>
    <property type="match status" value="1"/>
</dbReference>
<dbReference type="NCBIfam" id="TIGR00004">
    <property type="entry name" value="Rid family detoxifying hydrolase"/>
    <property type="match status" value="1"/>
</dbReference>
<accession>I3ZRN4</accession>
<dbReference type="InterPro" id="IPR006056">
    <property type="entry name" value="RidA"/>
</dbReference>
<organism evidence="2 3">
    <name type="scientific">Thermococcus cleftensis (strain DSM 27260 / KACC 17922 / CL1)</name>
    <dbReference type="NCBI Taxonomy" id="163003"/>
    <lineage>
        <taxon>Archaea</taxon>
        <taxon>Methanobacteriati</taxon>
        <taxon>Methanobacteriota</taxon>
        <taxon>Thermococci</taxon>
        <taxon>Thermococcales</taxon>
        <taxon>Thermococcaceae</taxon>
        <taxon>Thermococcus</taxon>
    </lineage>
</organism>
<dbReference type="Gene3D" id="3.30.1330.40">
    <property type="entry name" value="RutC-like"/>
    <property type="match status" value="1"/>
</dbReference>
<dbReference type="GO" id="GO:0019239">
    <property type="term" value="F:deaminase activity"/>
    <property type="evidence" value="ECO:0007669"/>
    <property type="project" value="TreeGrafter"/>
</dbReference>
<protein>
    <submittedName>
        <fullName evidence="2">Endoribonuclease L-PSP, YjgF-like protein</fullName>
    </submittedName>
</protein>
<dbReference type="GO" id="GO:0005829">
    <property type="term" value="C:cytosol"/>
    <property type="evidence" value="ECO:0007669"/>
    <property type="project" value="TreeGrafter"/>
</dbReference>
<dbReference type="FunFam" id="3.30.1330.40:FF:000001">
    <property type="entry name" value="L-PSP family endoribonuclease"/>
    <property type="match status" value="1"/>
</dbReference>
<dbReference type="Pfam" id="PF01042">
    <property type="entry name" value="Ribonuc_L-PSP"/>
    <property type="match status" value="1"/>
</dbReference>
<dbReference type="PANTHER" id="PTHR11803:SF39">
    <property type="entry name" value="2-IMINOBUTANOATE_2-IMINOPROPANOATE DEAMINASE"/>
    <property type="match status" value="1"/>
</dbReference>